<dbReference type="InterPro" id="IPR051615">
    <property type="entry name" value="Transcr_Regulatory_Elem"/>
</dbReference>
<dbReference type="AlphaFoldDB" id="A0A8H7JBG7"/>
<evidence type="ECO:0000256" key="1">
    <source>
        <dbReference type="ARBA" id="ARBA00022723"/>
    </source>
</evidence>
<dbReference type="Proteomes" id="UP000651452">
    <property type="component" value="Unassembled WGS sequence"/>
</dbReference>
<evidence type="ECO:0000256" key="2">
    <source>
        <dbReference type="ARBA" id="ARBA00022833"/>
    </source>
</evidence>
<proteinExistence type="predicted"/>
<protein>
    <recommendedName>
        <fullName evidence="8">Xylanolytic transcriptional activator regulatory domain-containing protein</fullName>
    </recommendedName>
</protein>
<evidence type="ECO:0000256" key="3">
    <source>
        <dbReference type="ARBA" id="ARBA00023015"/>
    </source>
</evidence>
<sequence>MSQKPASRVVNGEPSEASDGRKPASKSYVQLLRDRIALLERILRSHSIDVDAAVAQLQAEEIDSLLLEANGHNAATSQAEEICTAFEGTLSLDESINFDQDGEVRYFGPTSGRLGFQDLKDASCDNYLFPRNGSCSKGCNGRLLYSSKAHLNSTVLEVDADLQAELIDLYFTWQNPWFPVLDESLFRSNQQQDHGRFSNPLLLNCVLAAGSRFSDRLELRTDPDDAKTAGARFLEEAEILLHYDLKSPNFATIQAVSIMVMVYCSHGADAAAWLHQGTAHRLALDMGLNFDPTSVAGPTCLSVKEANLRRQIYWSLYCMDKLHATYSGRVCTMLEVQGSVKLPSYNANYATNNGSCLRSERTLALLSAHVTQSRILERVLLAFYAPQPSHTGSRREPFFHANLVELKNWFYDLPDELRLESGNQANTFPQAYTLHMAFHTTLILLGNAMLASNARAAPVPDMNTELSSKKASCVCYEAATNICITAKKYRHVFGSFLRSPISATHCLLSAALVLIQVASAENEVNGRRATVANIDLCLQSLDELSTCWSPAGRIHRNLTSFRVQKLGEYGRTTSKKQTTSSQRSYTSDSDVQAALNKSSYTEDSFLADDSIGEQKIMSAFMLDDTHICLEASTNDADLVHGFQFLAEPLSPVWFDTTSWGTYSMDLKDCSLK</sequence>
<dbReference type="Pfam" id="PF04082">
    <property type="entry name" value="Fungal_trans"/>
    <property type="match status" value="1"/>
</dbReference>
<evidence type="ECO:0000256" key="5">
    <source>
        <dbReference type="ARBA" id="ARBA00023163"/>
    </source>
</evidence>
<dbReference type="PANTHER" id="PTHR31313">
    <property type="entry name" value="TY1 ENHANCER ACTIVATOR"/>
    <property type="match status" value="1"/>
</dbReference>
<dbReference type="EMBL" id="RZGK01000002">
    <property type="protein sequence ID" value="KAF9701404.1"/>
    <property type="molecule type" value="Genomic_DNA"/>
</dbReference>
<dbReference type="PANTHER" id="PTHR31313:SF83">
    <property type="entry name" value="ZN(II)2CYS6 TRANSCRIPTION FACTOR (EUROFUNG)"/>
    <property type="match status" value="1"/>
</dbReference>
<dbReference type="GO" id="GO:0003677">
    <property type="term" value="F:DNA binding"/>
    <property type="evidence" value="ECO:0007669"/>
    <property type="project" value="UniProtKB-KW"/>
</dbReference>
<dbReference type="OrthoDB" id="2154091at2759"/>
<comment type="caution">
    <text evidence="9">The sequence shown here is derived from an EMBL/GenBank/DDBJ whole genome shotgun (WGS) entry which is preliminary data.</text>
</comment>
<evidence type="ECO:0000256" key="7">
    <source>
        <dbReference type="SAM" id="MobiDB-lite"/>
    </source>
</evidence>
<feature type="domain" description="Xylanolytic transcriptional activator regulatory" evidence="8">
    <location>
        <begin position="272"/>
        <end position="349"/>
    </location>
</feature>
<feature type="region of interest" description="Disordered" evidence="7">
    <location>
        <begin position="1"/>
        <end position="24"/>
    </location>
</feature>
<keyword evidence="10" id="KW-1185">Reference proteome</keyword>
<dbReference type="SMART" id="SM00906">
    <property type="entry name" value="Fungal_trans"/>
    <property type="match status" value="1"/>
</dbReference>
<evidence type="ECO:0000259" key="8">
    <source>
        <dbReference type="SMART" id="SM00906"/>
    </source>
</evidence>
<keyword evidence="5" id="KW-0804">Transcription</keyword>
<keyword evidence="6" id="KW-0539">Nucleus</keyword>
<reference evidence="9" key="1">
    <citation type="submission" date="2018-12" db="EMBL/GenBank/DDBJ databases">
        <authorList>
            <person name="Syme R.A."/>
            <person name="Farfan-Caceres L."/>
            <person name="Lichtenzveig J."/>
        </authorList>
    </citation>
    <scope>NUCLEOTIDE SEQUENCE</scope>
    <source>
        <strain evidence="9">Al4</strain>
    </source>
</reference>
<reference evidence="9" key="2">
    <citation type="submission" date="2020-09" db="EMBL/GenBank/DDBJ databases">
        <title>Reference genome assembly for Australian Ascochyta lentis isolate Al4.</title>
        <authorList>
            <person name="Lee R.C."/>
            <person name="Farfan-Caceres L.M."/>
            <person name="Debler J.W."/>
            <person name="Williams A.H."/>
            <person name="Henares B.M."/>
        </authorList>
    </citation>
    <scope>NUCLEOTIDE SEQUENCE</scope>
    <source>
        <strain evidence="9">Al4</strain>
    </source>
</reference>
<keyword evidence="1" id="KW-0479">Metal-binding</keyword>
<evidence type="ECO:0000313" key="10">
    <source>
        <dbReference type="Proteomes" id="UP000651452"/>
    </source>
</evidence>
<accession>A0A8H7JBG7</accession>
<organism evidence="9 10">
    <name type="scientific">Ascochyta lentis</name>
    <dbReference type="NCBI Taxonomy" id="205686"/>
    <lineage>
        <taxon>Eukaryota</taxon>
        <taxon>Fungi</taxon>
        <taxon>Dikarya</taxon>
        <taxon>Ascomycota</taxon>
        <taxon>Pezizomycotina</taxon>
        <taxon>Dothideomycetes</taxon>
        <taxon>Pleosporomycetidae</taxon>
        <taxon>Pleosporales</taxon>
        <taxon>Pleosporineae</taxon>
        <taxon>Didymellaceae</taxon>
        <taxon>Ascochyta</taxon>
    </lineage>
</organism>
<name>A0A8H7JBG7_9PLEO</name>
<keyword evidence="2" id="KW-0862">Zinc</keyword>
<dbReference type="GO" id="GO:0008270">
    <property type="term" value="F:zinc ion binding"/>
    <property type="evidence" value="ECO:0007669"/>
    <property type="project" value="InterPro"/>
</dbReference>
<keyword evidence="4" id="KW-0238">DNA-binding</keyword>
<keyword evidence="3" id="KW-0805">Transcription regulation</keyword>
<evidence type="ECO:0000256" key="4">
    <source>
        <dbReference type="ARBA" id="ARBA00023125"/>
    </source>
</evidence>
<dbReference type="InterPro" id="IPR007219">
    <property type="entry name" value="XnlR_reg_dom"/>
</dbReference>
<gene>
    <name evidence="9" type="ORF">EKO04_000603</name>
</gene>
<dbReference type="CDD" id="cd14723">
    <property type="entry name" value="ZIP_Ppr1"/>
    <property type="match status" value="1"/>
</dbReference>
<evidence type="ECO:0000313" key="9">
    <source>
        <dbReference type="EMBL" id="KAF9701404.1"/>
    </source>
</evidence>
<evidence type="ECO:0000256" key="6">
    <source>
        <dbReference type="ARBA" id="ARBA00023242"/>
    </source>
</evidence>
<dbReference type="GO" id="GO:0006351">
    <property type="term" value="P:DNA-templated transcription"/>
    <property type="evidence" value="ECO:0007669"/>
    <property type="project" value="InterPro"/>
</dbReference>
<dbReference type="CDD" id="cd12148">
    <property type="entry name" value="fungal_TF_MHR"/>
    <property type="match status" value="1"/>
</dbReference>